<dbReference type="InterPro" id="IPR001611">
    <property type="entry name" value="Leu-rich_rpt"/>
</dbReference>
<dbReference type="Gene3D" id="1.10.8.430">
    <property type="entry name" value="Helical domain of apoptotic protease-activating factors"/>
    <property type="match status" value="1"/>
</dbReference>
<dbReference type="InterPro" id="IPR027417">
    <property type="entry name" value="P-loop_NTPase"/>
</dbReference>
<dbReference type="PANTHER" id="PTHR33463:SF202">
    <property type="entry name" value="NB-ARC DOMAIN-CONTAINING PROTEIN"/>
    <property type="match status" value="1"/>
</dbReference>
<evidence type="ECO:0000256" key="6">
    <source>
        <dbReference type="ARBA" id="ARBA00022840"/>
    </source>
</evidence>
<dbReference type="PRINTS" id="PR00364">
    <property type="entry name" value="DISEASERSIST"/>
</dbReference>
<evidence type="ECO:0000256" key="5">
    <source>
        <dbReference type="ARBA" id="ARBA00022821"/>
    </source>
</evidence>
<dbReference type="PANTHER" id="PTHR33463">
    <property type="entry name" value="NB-ARC DOMAIN-CONTAINING PROTEIN-RELATED"/>
    <property type="match status" value="1"/>
</dbReference>
<dbReference type="FunFam" id="1.10.10.10:FF:000322">
    <property type="entry name" value="Probable disease resistance protein At1g63360"/>
    <property type="match status" value="1"/>
</dbReference>
<feature type="domain" description="NB-ARC" evidence="7">
    <location>
        <begin position="185"/>
        <end position="289"/>
    </location>
</feature>
<dbReference type="Pfam" id="PF23559">
    <property type="entry name" value="WHD_DRP"/>
    <property type="match status" value="1"/>
</dbReference>
<feature type="domain" description="Disease resistance protein winged helix" evidence="8">
    <location>
        <begin position="377"/>
        <end position="442"/>
    </location>
</feature>
<gene>
    <name evidence="9" type="ORF">Sangu_0044300</name>
</gene>
<evidence type="ECO:0000256" key="2">
    <source>
        <dbReference type="ARBA" id="ARBA00022614"/>
    </source>
</evidence>
<dbReference type="InterPro" id="IPR058922">
    <property type="entry name" value="WHD_DRP"/>
</dbReference>
<dbReference type="InterPro" id="IPR050905">
    <property type="entry name" value="Plant_NBS-LRR"/>
</dbReference>
<proteinExistence type="inferred from homology"/>
<dbReference type="Gene3D" id="3.40.50.300">
    <property type="entry name" value="P-loop containing nucleotide triphosphate hydrolases"/>
    <property type="match status" value="1"/>
</dbReference>
<keyword evidence="6" id="KW-0067">ATP-binding</keyword>
<evidence type="ECO:0000313" key="9">
    <source>
        <dbReference type="EMBL" id="KAL0379800.1"/>
    </source>
</evidence>
<dbReference type="GO" id="GO:0043531">
    <property type="term" value="F:ADP binding"/>
    <property type="evidence" value="ECO:0007669"/>
    <property type="project" value="InterPro"/>
</dbReference>
<keyword evidence="3" id="KW-0677">Repeat</keyword>
<evidence type="ECO:0000256" key="1">
    <source>
        <dbReference type="ARBA" id="ARBA00008894"/>
    </source>
</evidence>
<dbReference type="EMBL" id="JACGWK010000001">
    <property type="protein sequence ID" value="KAL0379800.1"/>
    <property type="molecule type" value="Genomic_DNA"/>
</dbReference>
<reference evidence="9" key="2">
    <citation type="journal article" date="2024" name="Plant">
        <title>Genomic evolution and insights into agronomic trait innovations of Sesamum species.</title>
        <authorList>
            <person name="Miao H."/>
            <person name="Wang L."/>
            <person name="Qu L."/>
            <person name="Liu H."/>
            <person name="Sun Y."/>
            <person name="Le M."/>
            <person name="Wang Q."/>
            <person name="Wei S."/>
            <person name="Zheng Y."/>
            <person name="Lin W."/>
            <person name="Duan Y."/>
            <person name="Cao H."/>
            <person name="Xiong S."/>
            <person name="Wang X."/>
            <person name="Wei L."/>
            <person name="Li C."/>
            <person name="Ma Q."/>
            <person name="Ju M."/>
            <person name="Zhao R."/>
            <person name="Li G."/>
            <person name="Mu C."/>
            <person name="Tian Q."/>
            <person name="Mei H."/>
            <person name="Zhang T."/>
            <person name="Gao T."/>
            <person name="Zhang H."/>
        </authorList>
    </citation>
    <scope>NUCLEOTIDE SEQUENCE</scope>
    <source>
        <strain evidence="9">G01</strain>
    </source>
</reference>
<dbReference type="Gene3D" id="3.80.10.10">
    <property type="entry name" value="Ribonuclease Inhibitor"/>
    <property type="match status" value="1"/>
</dbReference>
<dbReference type="GO" id="GO:0006952">
    <property type="term" value="P:defense response"/>
    <property type="evidence" value="ECO:0007669"/>
    <property type="project" value="UniProtKB-KW"/>
</dbReference>
<dbReference type="SUPFAM" id="SSF52058">
    <property type="entry name" value="L domain-like"/>
    <property type="match status" value="1"/>
</dbReference>
<keyword evidence="2" id="KW-0433">Leucine-rich repeat</keyword>
<dbReference type="SUPFAM" id="SSF52540">
    <property type="entry name" value="P-loop containing nucleoside triphosphate hydrolases"/>
    <property type="match status" value="1"/>
</dbReference>
<dbReference type="GO" id="GO:0005524">
    <property type="term" value="F:ATP binding"/>
    <property type="evidence" value="ECO:0007669"/>
    <property type="project" value="UniProtKB-KW"/>
</dbReference>
<accession>A0AAW2RHF4</accession>
<evidence type="ECO:0000256" key="4">
    <source>
        <dbReference type="ARBA" id="ARBA00022741"/>
    </source>
</evidence>
<organism evidence="9">
    <name type="scientific">Sesamum angustifolium</name>
    <dbReference type="NCBI Taxonomy" id="2727405"/>
    <lineage>
        <taxon>Eukaryota</taxon>
        <taxon>Viridiplantae</taxon>
        <taxon>Streptophyta</taxon>
        <taxon>Embryophyta</taxon>
        <taxon>Tracheophyta</taxon>
        <taxon>Spermatophyta</taxon>
        <taxon>Magnoliopsida</taxon>
        <taxon>eudicotyledons</taxon>
        <taxon>Gunneridae</taxon>
        <taxon>Pentapetalae</taxon>
        <taxon>asterids</taxon>
        <taxon>lamiids</taxon>
        <taxon>Lamiales</taxon>
        <taxon>Pedaliaceae</taxon>
        <taxon>Sesamum</taxon>
    </lineage>
</organism>
<dbReference type="InterPro" id="IPR036388">
    <property type="entry name" value="WH-like_DNA-bd_sf"/>
</dbReference>
<keyword evidence="4" id="KW-0547">Nucleotide-binding</keyword>
<dbReference type="InterPro" id="IPR002182">
    <property type="entry name" value="NB-ARC"/>
</dbReference>
<dbReference type="Pfam" id="PF00560">
    <property type="entry name" value="LRR_1"/>
    <property type="match status" value="1"/>
</dbReference>
<reference evidence="9" key="1">
    <citation type="submission" date="2020-06" db="EMBL/GenBank/DDBJ databases">
        <authorList>
            <person name="Li T."/>
            <person name="Hu X."/>
            <person name="Zhang T."/>
            <person name="Song X."/>
            <person name="Zhang H."/>
            <person name="Dai N."/>
            <person name="Sheng W."/>
            <person name="Hou X."/>
            <person name="Wei L."/>
        </authorList>
    </citation>
    <scope>NUCLEOTIDE SEQUENCE</scope>
    <source>
        <strain evidence="9">G01</strain>
        <tissue evidence="9">Leaf</tissue>
    </source>
</reference>
<dbReference type="Gene3D" id="1.10.10.10">
    <property type="entry name" value="Winged helix-like DNA-binding domain superfamily/Winged helix DNA-binding domain"/>
    <property type="match status" value="1"/>
</dbReference>
<dbReference type="InterPro" id="IPR032675">
    <property type="entry name" value="LRR_dom_sf"/>
</dbReference>
<keyword evidence="5" id="KW-0611">Plant defense</keyword>
<dbReference type="InterPro" id="IPR042197">
    <property type="entry name" value="Apaf_helical"/>
</dbReference>
<comment type="similarity">
    <text evidence="1">Belongs to the disease resistance NB-LRR family.</text>
</comment>
<name>A0AAW2RHF4_9LAMI</name>
<evidence type="ECO:0000259" key="7">
    <source>
        <dbReference type="Pfam" id="PF00931"/>
    </source>
</evidence>
<dbReference type="Pfam" id="PF00931">
    <property type="entry name" value="NB-ARC"/>
    <property type="match status" value="1"/>
</dbReference>
<evidence type="ECO:0000256" key="3">
    <source>
        <dbReference type="ARBA" id="ARBA00022737"/>
    </source>
</evidence>
<dbReference type="AlphaFoldDB" id="A0AAW2RHF4"/>
<comment type="caution">
    <text evidence="9">The sequence shown here is derived from an EMBL/GenBank/DDBJ whole genome shotgun (WGS) entry which is preliminary data.</text>
</comment>
<sequence>MEVLASVVGSLVAEPCRALFLFLRDKLRNPLRFTANLVALDKEMEGLIDRRNQLREHLALAATAGLQAPPQVRNWLGQVNRLEGHVRCFKDYLALRARKSACSSCLSCSKLADRVARWLQEARKLTSDAGEFPESMAGPDSSIVRTEYIPAPTIVDQPTASRNMAKVMDVLSSMEVKRIGIWDSELKKVQKLIADRLKLALTEESMETRASKLHARLMMEKTFLLILDDVWDTMDLDLVGIPAPDVHKGGKIILTTRFSNVCLQMTEVTLKIDVLNEKEAWSLFCTSAGEVATLGEVEPLARAITKECAGLPLAIVVVGASLRGKRMIELWKDALNALRRSEPLIRVGLRIKFTILSSGVMTYCRTNAKSCFLFCCLFPEDYQIHVEELVRYWLAEGLLDEYHNIEEVVDRGMTIIEILKDSSLLEQGDWSTVKIHDVFRDVSVWISSSLQKECKFLVRSGIGLHQIREGELFGKSYKRVSFMNNEIKELPNAVPECPTVSTLLLQWNKELEEIPHQFLAAFMSLKILDLSGCFLIKSLPPCFDQLGELQALVLRSCIHLETLPPFGGLAKLQVLVCSNTKVATLPQGMEKLTSLRILDLSYNQKLTVIPTGLMSDSSASTLETSDTLLNRMMKFKKFELFIGSSASILEADRGRSKKGCQGLDIMLEKLVANSDEVGSYDTVKLLSISTSTDGAEYLISLGSTIVSLVKLERILVYSCEQAEELFKFDQNSAQDSMLFPNLKAILLSDCPALRYLSEQNVACPGLEVVSVQNCPLLRKLPFTAQNVGTIKQIIGKQEWWDELEWENDDIKNNLQPCFYAYVTQRLLSEEDF</sequence>
<protein>
    <submittedName>
        <fullName evidence="9">Disease resistance protein</fullName>
    </submittedName>
</protein>
<evidence type="ECO:0000259" key="8">
    <source>
        <dbReference type="Pfam" id="PF23559"/>
    </source>
</evidence>